<dbReference type="Pfam" id="PF20254">
    <property type="entry name" value="DMFA2_C"/>
    <property type="match status" value="1"/>
</dbReference>
<evidence type="ECO:0000313" key="2">
    <source>
        <dbReference type="EMBL" id="PSH56993.1"/>
    </source>
</evidence>
<name>A0A2P7AS36_9HYPH</name>
<dbReference type="InterPro" id="IPR029062">
    <property type="entry name" value="Class_I_gatase-like"/>
</dbReference>
<keyword evidence="3" id="KW-1185">Reference proteome</keyword>
<comment type="caution">
    <text evidence="2">The sequence shown here is derived from an EMBL/GenBank/DDBJ whole genome shotgun (WGS) entry which is preliminary data.</text>
</comment>
<sequence>MTMQIEAYLEEWSLLPGEIVRMAVSTEHPTVRVRLERVTRGPRDRNTVANHSFGTVVEGVDVTVAGRRQSTAMGSFAELPLRPGAAGRGYSAHLWFLSSVPDWDVNQTILAFATERDSRRIAVGVCGSKLYVSLDSTVEKLNLSIDAHVWYSLVINVEEIATKTRVTVDVSQADTLPSRALRNVEAADFDAAYRPAALLTLAAMACDDIGSAIDGFNGKIDSPRYFSRPLATPEREMIHRAGDAAPKADLAWVIGEHFSSQDIREEAGRVPPGRIINGAERGVTGRNWTGESDSFHEVPEQYSAIYFHSDEMVDANWDYNLEFKLPEDSVSGVYNVVLSAGGFEDRYPLFVRGKPEAKADVLFLIPTNTYLAYGNDHFAGADLTSVLGHDMLVSEDERYLNQHPEFGLSCYDVHADGSPVRYSSRRRPLVNVRPHYPNFLTGTFRHLAVDLFFVEWLERTGHSYHVATDEDLHLSGSELLSKYKVVITGSHPEYWTSQALSTLDAYLREGGRMMYLGGNGFYWVTTHDPARPWIIEVRRDNAGLRAWNAPPGERTHAHTGEPGGLWRYRGRGPNKICGVAFAMEGWSKAQGYKRTSESYGAKAGYFFKGIGEDLIGNFGYILGGAAGDECDRFDLSLGSPPQTIILASATGFGVEYQIVNEDMLIPMPHQDGTTRPDRVRSDMVFVPIHGGGGVFSASSIAFVGAIAWNEFENNIAKLVNNVLDAFISRDSLLD</sequence>
<dbReference type="Proteomes" id="UP000241158">
    <property type="component" value="Unassembled WGS sequence"/>
</dbReference>
<organism evidence="2 3">
    <name type="scientific">Phyllobacterium endophyticum</name>
    <dbReference type="NCBI Taxonomy" id="1149773"/>
    <lineage>
        <taxon>Bacteria</taxon>
        <taxon>Pseudomonadati</taxon>
        <taxon>Pseudomonadota</taxon>
        <taxon>Alphaproteobacteria</taxon>
        <taxon>Hyphomicrobiales</taxon>
        <taxon>Phyllobacteriaceae</taxon>
        <taxon>Phyllobacterium</taxon>
    </lineage>
</organism>
<dbReference type="AlphaFoldDB" id="A0A2P7AS36"/>
<dbReference type="InterPro" id="IPR046540">
    <property type="entry name" value="DMFA2_C"/>
</dbReference>
<accession>A0A2P7AS36</accession>
<dbReference type="EMBL" id="PGGN01000003">
    <property type="protein sequence ID" value="PSH56993.1"/>
    <property type="molecule type" value="Genomic_DNA"/>
</dbReference>
<feature type="domain" description="N,N-dimethylformamidase beta subunit-like C-terminal" evidence="1">
    <location>
        <begin position="281"/>
        <end position="710"/>
    </location>
</feature>
<evidence type="ECO:0000313" key="3">
    <source>
        <dbReference type="Proteomes" id="UP000241158"/>
    </source>
</evidence>
<dbReference type="SUPFAM" id="SSF52317">
    <property type="entry name" value="Class I glutamine amidotransferase-like"/>
    <property type="match status" value="1"/>
</dbReference>
<reference evidence="3" key="1">
    <citation type="submission" date="2017-11" db="EMBL/GenBank/DDBJ databases">
        <authorList>
            <person name="Kuznetsova I."/>
            <person name="Sazanova A."/>
            <person name="Chirak E."/>
            <person name="Safronova V."/>
            <person name="Willems A."/>
        </authorList>
    </citation>
    <scope>NUCLEOTIDE SEQUENCE [LARGE SCALE GENOMIC DNA]</scope>
    <source>
        <strain evidence="3">PEPV15</strain>
    </source>
</reference>
<protein>
    <recommendedName>
        <fullName evidence="1">N,N-dimethylformamidase beta subunit-like C-terminal domain-containing protein</fullName>
    </recommendedName>
</protein>
<evidence type="ECO:0000259" key="1">
    <source>
        <dbReference type="Pfam" id="PF20254"/>
    </source>
</evidence>
<proteinExistence type="predicted"/>
<gene>
    <name evidence="2" type="ORF">CU100_17045</name>
</gene>